<comment type="function">
    <text evidence="4">Flagellin is the subunit protein which polymerizes to form the filaments of bacterial flagella.</text>
</comment>
<evidence type="ECO:0000256" key="4">
    <source>
        <dbReference type="RuleBase" id="RU362073"/>
    </source>
</evidence>
<dbReference type="Proteomes" id="UP000183047">
    <property type="component" value="Unassembled WGS sequence"/>
</dbReference>
<organism evidence="7 8">
    <name type="scientific">Butyrivibrio hungatei</name>
    <dbReference type="NCBI Taxonomy" id="185008"/>
    <lineage>
        <taxon>Bacteria</taxon>
        <taxon>Bacillati</taxon>
        <taxon>Bacillota</taxon>
        <taxon>Clostridia</taxon>
        <taxon>Lachnospirales</taxon>
        <taxon>Lachnospiraceae</taxon>
        <taxon>Butyrivibrio</taxon>
    </lineage>
</organism>
<evidence type="ECO:0000259" key="6">
    <source>
        <dbReference type="Pfam" id="PF00700"/>
    </source>
</evidence>
<dbReference type="GO" id="GO:0009288">
    <property type="term" value="C:bacterial-type flagellum"/>
    <property type="evidence" value="ECO:0007669"/>
    <property type="project" value="UniProtKB-SubCell"/>
</dbReference>
<dbReference type="InterPro" id="IPR001492">
    <property type="entry name" value="Flagellin"/>
</dbReference>
<dbReference type="GO" id="GO:0005576">
    <property type="term" value="C:extracellular region"/>
    <property type="evidence" value="ECO:0007669"/>
    <property type="project" value="UniProtKB-SubCell"/>
</dbReference>
<dbReference type="PANTHER" id="PTHR42792:SF2">
    <property type="entry name" value="FLAGELLIN"/>
    <property type="match status" value="1"/>
</dbReference>
<dbReference type="InterPro" id="IPR042187">
    <property type="entry name" value="Flagellin_C_sub2"/>
</dbReference>
<evidence type="ECO:0000256" key="2">
    <source>
        <dbReference type="ARBA" id="ARBA00020110"/>
    </source>
</evidence>
<evidence type="ECO:0000313" key="7">
    <source>
        <dbReference type="EMBL" id="SCY53631.1"/>
    </source>
</evidence>
<dbReference type="RefSeq" id="WP_176756669.1">
    <property type="nucleotide sequence ID" value="NZ_FMUR01000023.1"/>
</dbReference>
<evidence type="ECO:0000256" key="1">
    <source>
        <dbReference type="ARBA" id="ARBA00005709"/>
    </source>
</evidence>
<evidence type="ECO:0000313" key="8">
    <source>
        <dbReference type="Proteomes" id="UP000183047"/>
    </source>
</evidence>
<keyword evidence="3 4" id="KW-0975">Bacterial flagellum</keyword>
<keyword evidence="7" id="KW-0282">Flagellum</keyword>
<dbReference type="SUPFAM" id="SSF64518">
    <property type="entry name" value="Phase 1 flagellin"/>
    <property type="match status" value="1"/>
</dbReference>
<sequence>MVVQHNLAGMNSNRQLGITTNVQAKSSEKLSSGYRINRAADDAAGLAISEKMRRQIRGLTQASANAQDGISFVQIADGALNEVHEMLQRGSQLAVKAANGTLTDTDREYINAEVSKLKEEINAIAGKTTFNEIQIFPSNGSSATEMSAAQKTLAAKIANEYIPTAVSQIVSKLSGSLGGKLSELAANSAVEDAYGMKLDISNIDGPSNTLAYMQSSFYNGNPGYDEFVAGNLLMKVDSADFSSVNLTAKQQQELESTIAHELMHGVMDILLSEGMSTGYDPADDSKGNLPKWFKEGTAQLVGGGFTTGWNNYIADIVKSSSEEADKLAAVRSYLKNGTFHVDGKRQLKPKEGMTVEDRPYGHGYLACAYLCQLASGQTDVSQGSLINGADKIFNALMANEQNYKNGSANIKSFEGVINSVIQGSGKQLSDVISEVNTGGVDAAGFVLKLANACNPGSGELFGAGSLIASSLSSSSVLGSTVSSRQAMYVTNIDAASTEESTEDSDETILYLQVGADSTEENRIGLKRFALSASALGIQETNTRTAQDSREAIGQFKGALSNVSAMRSYYGAMQNRLEHTIRNLNNVVENTTASESQIRDTDMADEMVRFSNNNILAQAGQSMLAQANQTNQGVLALLQ</sequence>
<keyword evidence="7" id="KW-0969">Cilium</keyword>
<dbReference type="Pfam" id="PF00669">
    <property type="entry name" value="Flagellin_N"/>
    <property type="match status" value="1"/>
</dbReference>
<evidence type="ECO:0000256" key="3">
    <source>
        <dbReference type="ARBA" id="ARBA00023143"/>
    </source>
</evidence>
<dbReference type="GO" id="GO:0005198">
    <property type="term" value="F:structural molecule activity"/>
    <property type="evidence" value="ECO:0007669"/>
    <property type="project" value="UniProtKB-UniRule"/>
</dbReference>
<feature type="domain" description="Flagellin C-terminal" evidence="6">
    <location>
        <begin position="556"/>
        <end position="637"/>
    </location>
</feature>
<keyword evidence="4" id="KW-0964">Secreted</keyword>
<name>A0A1G5GQE5_9FIRM</name>
<proteinExistence type="inferred from homology"/>
<keyword evidence="7" id="KW-0966">Cell projection</keyword>
<dbReference type="PANTHER" id="PTHR42792">
    <property type="entry name" value="FLAGELLIN"/>
    <property type="match status" value="1"/>
</dbReference>
<dbReference type="Gene3D" id="3.30.70.2120">
    <property type="match status" value="1"/>
</dbReference>
<gene>
    <name evidence="7" type="ORF">SAMN02910451_02992</name>
</gene>
<feature type="domain" description="Flagellin N-terminal" evidence="5">
    <location>
        <begin position="3"/>
        <end position="137"/>
    </location>
</feature>
<dbReference type="InterPro" id="IPR046358">
    <property type="entry name" value="Flagellin_C"/>
</dbReference>
<comment type="subcellular location">
    <subcellularLocation>
        <location evidence="4">Secreted</location>
    </subcellularLocation>
    <subcellularLocation>
        <location evidence="4">Bacterial flagellum</location>
    </subcellularLocation>
</comment>
<dbReference type="Gene3D" id="2.170.280.10">
    <property type="entry name" value="f41 fragment of flagellin, middle domain"/>
    <property type="match status" value="1"/>
</dbReference>
<accession>A0A1G5GQE5</accession>
<reference evidence="8" key="1">
    <citation type="submission" date="2016-10" db="EMBL/GenBank/DDBJ databases">
        <authorList>
            <person name="Varghese N."/>
            <person name="Submissions S."/>
        </authorList>
    </citation>
    <scope>NUCLEOTIDE SEQUENCE [LARGE SCALE GENOMIC DNA]</scope>
    <source>
        <strain evidence="8">XBD2006</strain>
    </source>
</reference>
<dbReference type="NCBIfam" id="NF033876">
    <property type="entry name" value="flagella_HExxH"/>
    <property type="match status" value="1"/>
</dbReference>
<dbReference type="InterPro" id="IPR001029">
    <property type="entry name" value="Flagellin_N"/>
</dbReference>
<protein>
    <recommendedName>
        <fullName evidence="2 4">Flagellin</fullName>
    </recommendedName>
</protein>
<evidence type="ECO:0000259" key="5">
    <source>
        <dbReference type="Pfam" id="PF00669"/>
    </source>
</evidence>
<dbReference type="PRINTS" id="PR00207">
    <property type="entry name" value="FLAGELLIN"/>
</dbReference>
<dbReference type="EMBL" id="FMUR01000023">
    <property type="protein sequence ID" value="SCY53631.1"/>
    <property type="molecule type" value="Genomic_DNA"/>
</dbReference>
<dbReference type="STRING" id="185008.bhn_I2322"/>
<dbReference type="AlphaFoldDB" id="A0A1G5GQE5"/>
<dbReference type="Gene3D" id="2.30.220.10">
    <property type="entry name" value="f41 fragment of flagellin, C-terminal domain"/>
    <property type="match status" value="1"/>
</dbReference>
<comment type="similarity">
    <text evidence="1 4">Belongs to the bacterial flagellin family.</text>
</comment>
<keyword evidence="8" id="KW-1185">Reference proteome</keyword>
<dbReference type="Pfam" id="PF00700">
    <property type="entry name" value="Flagellin_C"/>
    <property type="match status" value="1"/>
</dbReference>
<dbReference type="Gene3D" id="1.20.1330.10">
    <property type="entry name" value="f41 fragment of flagellin, N-terminal domain"/>
    <property type="match status" value="2"/>
</dbReference>
<dbReference type="Gene3D" id="6.10.10.10">
    <property type="entry name" value="Flagellar export chaperone, C-terminal domain"/>
    <property type="match status" value="1"/>
</dbReference>